<organism evidence="2 3">
    <name type="scientific">Vibrio xiamenensis</name>
    <dbReference type="NCBI Taxonomy" id="861298"/>
    <lineage>
        <taxon>Bacteria</taxon>
        <taxon>Pseudomonadati</taxon>
        <taxon>Pseudomonadota</taxon>
        <taxon>Gammaproteobacteria</taxon>
        <taxon>Vibrionales</taxon>
        <taxon>Vibrionaceae</taxon>
        <taxon>Vibrio</taxon>
    </lineage>
</organism>
<evidence type="ECO:0000313" key="3">
    <source>
        <dbReference type="Proteomes" id="UP000198854"/>
    </source>
</evidence>
<reference evidence="2 3" key="1">
    <citation type="submission" date="2016-10" db="EMBL/GenBank/DDBJ databases">
        <authorList>
            <person name="de Groot N.N."/>
        </authorList>
    </citation>
    <scope>NUCLEOTIDE SEQUENCE [LARGE SCALE GENOMIC DNA]</scope>
    <source>
        <strain evidence="2 3">CGMCC 1.10228</strain>
    </source>
</reference>
<sequence>MYTEYREMLAHKIAHLRLDHEEQMVEFELHNVCDLGRDTLDSTERSRARQMTLSRIRRIETQIQSYSNAIQRIENDHYGICKFCRESIELERLKSHPEVMTCAECAQYKN</sequence>
<dbReference type="EMBL" id="FNDD01000016">
    <property type="protein sequence ID" value="SDH45679.1"/>
    <property type="molecule type" value="Genomic_DNA"/>
</dbReference>
<protein>
    <submittedName>
        <fullName evidence="2">DksA/traR C4-type zinc finger</fullName>
    </submittedName>
</protein>
<gene>
    <name evidence="2" type="ORF">SAMN04488136_116104</name>
</gene>
<evidence type="ECO:0000256" key="1">
    <source>
        <dbReference type="PROSITE-ProRule" id="PRU00510"/>
    </source>
</evidence>
<keyword evidence="3" id="KW-1185">Reference proteome</keyword>
<dbReference type="PANTHER" id="PTHR33823">
    <property type="entry name" value="RNA POLYMERASE-BINDING TRANSCRIPTION FACTOR DKSA-RELATED"/>
    <property type="match status" value="1"/>
</dbReference>
<dbReference type="AlphaFoldDB" id="A0A1G8CK11"/>
<feature type="zinc finger region" description="dksA C4-type" evidence="1">
    <location>
        <begin position="81"/>
        <end position="105"/>
    </location>
</feature>
<dbReference type="SUPFAM" id="SSF57716">
    <property type="entry name" value="Glucocorticoid receptor-like (DNA-binding domain)"/>
    <property type="match status" value="1"/>
</dbReference>
<dbReference type="PANTHER" id="PTHR33823:SF4">
    <property type="entry name" value="GENERAL STRESS PROTEIN 16O"/>
    <property type="match status" value="1"/>
</dbReference>
<proteinExistence type="predicted"/>
<dbReference type="PROSITE" id="PS51128">
    <property type="entry name" value="ZF_DKSA_2"/>
    <property type="match status" value="1"/>
</dbReference>
<accession>A0A1G8CK11</accession>
<name>A0A1G8CK11_9VIBR</name>
<dbReference type="STRING" id="861298.SAMN04488136_116104"/>
<evidence type="ECO:0000313" key="2">
    <source>
        <dbReference type="EMBL" id="SDH45679.1"/>
    </source>
</evidence>
<dbReference type="Gene3D" id="1.20.120.910">
    <property type="entry name" value="DksA, coiled-coil domain"/>
    <property type="match status" value="1"/>
</dbReference>
<dbReference type="Proteomes" id="UP000198854">
    <property type="component" value="Unassembled WGS sequence"/>
</dbReference>